<dbReference type="GO" id="GO:0046655">
    <property type="term" value="P:folic acid metabolic process"/>
    <property type="evidence" value="ECO:0007669"/>
    <property type="project" value="TreeGrafter"/>
</dbReference>
<dbReference type="Proteomes" id="UP000266258">
    <property type="component" value="Unassembled WGS sequence"/>
</dbReference>
<name>A0A3A1Y5C5_9GAMM</name>
<keyword evidence="5" id="KW-0521">NADP</keyword>
<dbReference type="GO" id="GO:0004146">
    <property type="term" value="F:dihydrofolate reductase activity"/>
    <property type="evidence" value="ECO:0007669"/>
    <property type="project" value="UniProtKB-EC"/>
</dbReference>
<accession>A0A3A1Y5C5</accession>
<evidence type="ECO:0000256" key="7">
    <source>
        <dbReference type="ARBA" id="ARBA00025067"/>
    </source>
</evidence>
<dbReference type="OrthoDB" id="9804315at2"/>
<dbReference type="GO" id="GO:0006730">
    <property type="term" value="P:one-carbon metabolic process"/>
    <property type="evidence" value="ECO:0007669"/>
    <property type="project" value="UniProtKB-KW"/>
</dbReference>
<keyword evidence="4" id="KW-0554">One-carbon metabolism</keyword>
<evidence type="ECO:0000256" key="3">
    <source>
        <dbReference type="ARBA" id="ARBA00012856"/>
    </source>
</evidence>
<evidence type="ECO:0000256" key="5">
    <source>
        <dbReference type="ARBA" id="ARBA00022857"/>
    </source>
</evidence>
<organism evidence="9 10">
    <name type="scientific">Psittacicella melopsittaci</name>
    <dbReference type="NCBI Taxonomy" id="2028576"/>
    <lineage>
        <taxon>Bacteria</taxon>
        <taxon>Pseudomonadati</taxon>
        <taxon>Pseudomonadota</taxon>
        <taxon>Gammaproteobacteria</taxon>
        <taxon>Pasteurellales</taxon>
        <taxon>Psittacicellaceae</taxon>
        <taxon>Psittacicella</taxon>
    </lineage>
</organism>
<dbReference type="GO" id="GO:0050661">
    <property type="term" value="F:NADP binding"/>
    <property type="evidence" value="ECO:0007669"/>
    <property type="project" value="InterPro"/>
</dbReference>
<comment type="function">
    <text evidence="7">Key enzyme in folate metabolism. Catalyzes an essential reaction for de novo glycine and purine synthesis, and for DNA precursor synthesis.</text>
</comment>
<evidence type="ECO:0000313" key="10">
    <source>
        <dbReference type="Proteomes" id="UP000266258"/>
    </source>
</evidence>
<dbReference type="InterPro" id="IPR012259">
    <property type="entry name" value="DHFR"/>
</dbReference>
<protein>
    <recommendedName>
        <fullName evidence="3">dihydrofolate reductase</fullName>
        <ecNumber evidence="3">1.5.1.3</ecNumber>
    </recommendedName>
</protein>
<dbReference type="EC" id="1.5.1.3" evidence="3"/>
<dbReference type="PANTHER" id="PTHR48069">
    <property type="entry name" value="DIHYDROFOLATE REDUCTASE"/>
    <property type="match status" value="1"/>
</dbReference>
<dbReference type="SUPFAM" id="SSF53597">
    <property type="entry name" value="Dihydrofolate reductase-like"/>
    <property type="match status" value="1"/>
</dbReference>
<dbReference type="InterPro" id="IPR001796">
    <property type="entry name" value="DHFR_dom"/>
</dbReference>
<evidence type="ECO:0000313" key="9">
    <source>
        <dbReference type="EMBL" id="RIY32570.1"/>
    </source>
</evidence>
<dbReference type="PANTHER" id="PTHR48069:SF3">
    <property type="entry name" value="DIHYDROFOLATE REDUCTASE"/>
    <property type="match status" value="1"/>
</dbReference>
<gene>
    <name evidence="9" type="ORF">CJP74_04110</name>
</gene>
<evidence type="ECO:0000256" key="6">
    <source>
        <dbReference type="ARBA" id="ARBA00023002"/>
    </source>
</evidence>
<feature type="domain" description="DHFR" evidence="8">
    <location>
        <begin position="40"/>
        <end position="246"/>
    </location>
</feature>
<evidence type="ECO:0000256" key="2">
    <source>
        <dbReference type="ARBA" id="ARBA00009539"/>
    </source>
</evidence>
<dbReference type="GO" id="GO:0046452">
    <property type="term" value="P:dihydrofolate metabolic process"/>
    <property type="evidence" value="ECO:0007669"/>
    <property type="project" value="TreeGrafter"/>
</dbReference>
<comment type="caution">
    <text evidence="9">The sequence shown here is derived from an EMBL/GenBank/DDBJ whole genome shotgun (WGS) entry which is preliminary data.</text>
</comment>
<comment type="similarity">
    <text evidence="2">Belongs to the dihydrofolate reductase family.</text>
</comment>
<dbReference type="RefSeq" id="WP_119497000.1">
    <property type="nucleotide sequence ID" value="NZ_NRJH01000032.1"/>
</dbReference>
<dbReference type="AlphaFoldDB" id="A0A3A1Y5C5"/>
<dbReference type="InterPro" id="IPR024072">
    <property type="entry name" value="DHFR-like_dom_sf"/>
</dbReference>
<keyword evidence="10" id="KW-1185">Reference proteome</keyword>
<dbReference type="CDD" id="cd00209">
    <property type="entry name" value="DHFR"/>
    <property type="match status" value="1"/>
</dbReference>
<reference evidence="9 10" key="1">
    <citation type="submission" date="2017-08" db="EMBL/GenBank/DDBJ databases">
        <title>Reclassification of Bisgaard taxon 37 and 44.</title>
        <authorList>
            <person name="Christensen H."/>
        </authorList>
    </citation>
    <scope>NUCLEOTIDE SEQUENCE [LARGE SCALE GENOMIC DNA]</scope>
    <source>
        <strain evidence="9 10">B96_4</strain>
    </source>
</reference>
<comment type="pathway">
    <text evidence="1">Cofactor biosynthesis; tetrahydrofolate biosynthesis; 5,6,7,8-tetrahydrofolate from 7,8-dihydrofolate: step 1/1.</text>
</comment>
<dbReference type="GO" id="GO:0046654">
    <property type="term" value="P:tetrahydrofolate biosynthetic process"/>
    <property type="evidence" value="ECO:0007669"/>
    <property type="project" value="UniProtKB-UniPathway"/>
</dbReference>
<dbReference type="Gene3D" id="3.40.430.10">
    <property type="entry name" value="Dihydrofolate Reductase, subunit A"/>
    <property type="match status" value="1"/>
</dbReference>
<dbReference type="EMBL" id="NRJH01000032">
    <property type="protein sequence ID" value="RIY32570.1"/>
    <property type="molecule type" value="Genomic_DNA"/>
</dbReference>
<dbReference type="UniPathway" id="UPA00077">
    <property type="reaction ID" value="UER00158"/>
</dbReference>
<proteinExistence type="inferred from homology"/>
<evidence type="ECO:0000259" key="8">
    <source>
        <dbReference type="PROSITE" id="PS51330"/>
    </source>
</evidence>
<keyword evidence="6" id="KW-0560">Oxidoreductase</keyword>
<sequence length="246" mass="28429">MIQEYEKIFNHLKEITQSSSPLKTAYNYNAYKNNSDYQLVNQAVIARDKNFVIGTGETIYWNLPKDMENFKNDTLNSIVIMGRVTFNSFPKDKSGCYLTLKDRLNIVISRNAQEYYKENLNNTKFKQNLFFVESLEQAHLLSLLIFTQDQSVKALEQSFALKPGLISTIGGERVYLESLDKENVLIPLTDLILTEVDLVLDTNAECKKFIFNEKDYQENYNLQQTFNGAGENSAYVKCIKRHLKLV</sequence>
<dbReference type="PROSITE" id="PS51330">
    <property type="entry name" value="DHFR_2"/>
    <property type="match status" value="1"/>
</dbReference>
<evidence type="ECO:0000256" key="4">
    <source>
        <dbReference type="ARBA" id="ARBA00022563"/>
    </source>
</evidence>
<evidence type="ECO:0000256" key="1">
    <source>
        <dbReference type="ARBA" id="ARBA00004903"/>
    </source>
</evidence>
<dbReference type="Pfam" id="PF00186">
    <property type="entry name" value="DHFR_1"/>
    <property type="match status" value="1"/>
</dbReference>